<dbReference type="PANTHER" id="PTHR11599">
    <property type="entry name" value="PROTEASOME SUBUNIT ALPHA/BETA"/>
    <property type="match status" value="1"/>
</dbReference>
<evidence type="ECO:0000256" key="6">
    <source>
        <dbReference type="PROSITE-ProRule" id="PRU00808"/>
    </source>
</evidence>
<dbReference type="InterPro" id="IPR001353">
    <property type="entry name" value="Proteasome_sua/b"/>
</dbReference>
<reference evidence="9 10" key="1">
    <citation type="submission" date="2018-07" db="EMBL/GenBank/DDBJ databases">
        <title>The complete nuclear genome of the prasinophyte Chloropicon primus (CCMP1205).</title>
        <authorList>
            <person name="Pombert J.-F."/>
            <person name="Otis C."/>
            <person name="Turmel M."/>
            <person name="Lemieux C."/>
        </authorList>
    </citation>
    <scope>NUCLEOTIDE SEQUENCE [LARGE SCALE GENOMIC DNA]</scope>
    <source>
        <strain evidence="9 10">CCMP1205</strain>
    </source>
</reference>
<sequence length="254" mass="28235">MSRGGGNYDRHLTIFSPEGRLYQIEYAFKAVKSCGYTTIGVCGTDGVAFVTQLKAPDKLIDPASCSHIYTISPSVGMLTTGFPADARSIVQKARQEAAEFRFKFGYEMPCDVLAKWLADNNQVYTQHAYMRVMAVETMLIGINDDDEDNKKPMLYKVDPAGYYAGYHASCAGTKEIECNNWLEKKMKTFLGESKKPLSLTQAVRMGISALQSVLSEDFKASQIEVGVVSCTDNVFRKLTEDEIDDHLVAISERD</sequence>
<dbReference type="Gene3D" id="3.60.20.10">
    <property type="entry name" value="Glutamine Phosphoribosylpyrophosphate, subunit 1, domain 1"/>
    <property type="match status" value="1"/>
</dbReference>
<name>A0A5B8MWN1_9CHLO</name>
<comment type="similarity">
    <text evidence="6 7">Belongs to the peptidase T1A family.</text>
</comment>
<comment type="function">
    <text evidence="1">The proteasome is a multicatalytic proteinase complex which is characterized by its ability to cleave peptides with Arg, Phe, Tyr, Leu, and Glu adjacent to the leaving group at neutral or slightly basic pH. The proteasome has an ATP-dependent proteolytic activity.</text>
</comment>
<feature type="domain" description="Proteasome alpha-type subunits" evidence="8">
    <location>
        <begin position="8"/>
        <end position="30"/>
    </location>
</feature>
<dbReference type="Pfam" id="PF00227">
    <property type="entry name" value="Proteasome"/>
    <property type="match status" value="1"/>
</dbReference>
<dbReference type="AlphaFoldDB" id="A0A5B8MWN1"/>
<dbReference type="InterPro" id="IPR029055">
    <property type="entry name" value="Ntn_hydrolases_N"/>
</dbReference>
<evidence type="ECO:0000313" key="9">
    <source>
        <dbReference type="EMBL" id="QDZ24877.1"/>
    </source>
</evidence>
<evidence type="ECO:0000256" key="3">
    <source>
        <dbReference type="ARBA" id="ARBA00022942"/>
    </source>
</evidence>
<accession>A0A5B8MWN1</accession>
<evidence type="ECO:0000259" key="8">
    <source>
        <dbReference type="PROSITE" id="PS00388"/>
    </source>
</evidence>
<dbReference type="InterPro" id="IPR023332">
    <property type="entry name" value="Proteasome_alpha-type"/>
</dbReference>
<dbReference type="PROSITE" id="PS51475">
    <property type="entry name" value="PROTEASOME_ALPHA_2"/>
    <property type="match status" value="1"/>
</dbReference>
<comment type="subunit">
    <text evidence="5">The 26S proteasome consists of a 20S proteasome core and two 19S regulatory subunits. The 20S proteasome core is composed of 28 subunits that are arranged in four stacked rings, resulting in a barrel-shaped structure. The two end rings are each formed by seven alpha subunits, and the two central rings are each formed by seven beta subunits. The catalytic chamber with the active sites is on the inside of the barrel.</text>
</comment>
<keyword evidence="10" id="KW-1185">Reference proteome</keyword>
<keyword evidence="3 6" id="KW-0647">Proteasome</keyword>
<dbReference type="STRING" id="1764295.A0A5B8MWN1"/>
<dbReference type="GO" id="GO:0019773">
    <property type="term" value="C:proteasome core complex, alpha-subunit complex"/>
    <property type="evidence" value="ECO:0007669"/>
    <property type="project" value="UniProtKB-UniRule"/>
</dbReference>
<proteinExistence type="inferred from homology"/>
<keyword evidence="2 7" id="KW-0963">Cytoplasm</keyword>
<evidence type="ECO:0000256" key="5">
    <source>
        <dbReference type="ARBA" id="ARBA00026071"/>
    </source>
</evidence>
<dbReference type="GO" id="GO:0005737">
    <property type="term" value="C:cytoplasm"/>
    <property type="evidence" value="ECO:0007669"/>
    <property type="project" value="UniProtKB-SubCell"/>
</dbReference>
<dbReference type="Proteomes" id="UP000316726">
    <property type="component" value="Chromosome 15"/>
</dbReference>
<dbReference type="PROSITE" id="PS00388">
    <property type="entry name" value="PROTEASOME_ALPHA_1"/>
    <property type="match status" value="1"/>
</dbReference>
<dbReference type="GO" id="GO:0006511">
    <property type="term" value="P:ubiquitin-dependent protein catabolic process"/>
    <property type="evidence" value="ECO:0007669"/>
    <property type="project" value="InterPro"/>
</dbReference>
<comment type="subcellular location">
    <subcellularLocation>
        <location evidence="7">Cytoplasm</location>
    </subcellularLocation>
    <subcellularLocation>
        <location evidence="7">Nucleus</location>
    </subcellularLocation>
</comment>
<evidence type="ECO:0000256" key="7">
    <source>
        <dbReference type="RuleBase" id="RU000551"/>
    </source>
</evidence>
<gene>
    <name evidence="9" type="ORF">A3770_15p73950</name>
</gene>
<dbReference type="InterPro" id="IPR000426">
    <property type="entry name" value="Proteasome_asu_N"/>
</dbReference>
<dbReference type="GO" id="GO:0005634">
    <property type="term" value="C:nucleus"/>
    <property type="evidence" value="ECO:0007669"/>
    <property type="project" value="UniProtKB-SubCell"/>
</dbReference>
<comment type="subunit">
    <text evidence="7">The 20S proteasome core is composed of 28 subunits that are arranged in four stacked rings, resulting in a barrel-shaped structure. The two end rings are each formed by seven alpha subunits, and the two central rings are each formed by seven beta subunits.</text>
</comment>
<dbReference type="InterPro" id="IPR034642">
    <property type="entry name" value="Proteasome_subunit_alpha6"/>
</dbReference>
<dbReference type="FunFam" id="3.60.20.10:FF:000055">
    <property type="entry name" value="Proteasome subunit alpha type"/>
    <property type="match status" value="1"/>
</dbReference>
<keyword evidence="4 7" id="KW-0539">Nucleus</keyword>
<organism evidence="9 10">
    <name type="scientific">Chloropicon primus</name>
    <dbReference type="NCBI Taxonomy" id="1764295"/>
    <lineage>
        <taxon>Eukaryota</taxon>
        <taxon>Viridiplantae</taxon>
        <taxon>Chlorophyta</taxon>
        <taxon>Chloropicophyceae</taxon>
        <taxon>Chloropicales</taxon>
        <taxon>Chloropicaceae</taxon>
        <taxon>Chloropicon</taxon>
    </lineage>
</organism>
<dbReference type="Pfam" id="PF10584">
    <property type="entry name" value="Proteasome_A_N"/>
    <property type="match status" value="1"/>
</dbReference>
<dbReference type="CDD" id="cd03754">
    <property type="entry name" value="proteasome_alpha_type_6"/>
    <property type="match status" value="1"/>
</dbReference>
<evidence type="ECO:0000256" key="1">
    <source>
        <dbReference type="ARBA" id="ARBA00002000"/>
    </source>
</evidence>
<protein>
    <recommendedName>
        <fullName evidence="7">Proteasome subunit alpha type</fullName>
    </recommendedName>
</protein>
<evidence type="ECO:0000256" key="2">
    <source>
        <dbReference type="ARBA" id="ARBA00022490"/>
    </source>
</evidence>
<dbReference type="EMBL" id="CP031048">
    <property type="protein sequence ID" value="QDZ24877.1"/>
    <property type="molecule type" value="Genomic_DNA"/>
</dbReference>
<dbReference type="OrthoDB" id="431557at2759"/>
<evidence type="ECO:0000313" key="10">
    <source>
        <dbReference type="Proteomes" id="UP000316726"/>
    </source>
</evidence>
<dbReference type="InterPro" id="IPR050115">
    <property type="entry name" value="Proteasome_alpha"/>
</dbReference>
<dbReference type="SUPFAM" id="SSF56235">
    <property type="entry name" value="N-terminal nucleophile aminohydrolases (Ntn hydrolases)"/>
    <property type="match status" value="1"/>
</dbReference>
<dbReference type="SMART" id="SM00948">
    <property type="entry name" value="Proteasome_A_N"/>
    <property type="match status" value="1"/>
</dbReference>
<evidence type="ECO:0000256" key="4">
    <source>
        <dbReference type="ARBA" id="ARBA00023242"/>
    </source>
</evidence>